<evidence type="ECO:0000259" key="3">
    <source>
        <dbReference type="Pfam" id="PF00535"/>
    </source>
</evidence>
<dbReference type="Pfam" id="PF00535">
    <property type="entry name" value="Glycos_transf_2"/>
    <property type="match status" value="1"/>
</dbReference>
<reference evidence="4 5" key="1">
    <citation type="submission" date="2018-08" db="EMBL/GenBank/DDBJ databases">
        <title>Chitinophagaceae sp. K23C18032701, a novel bacterium isolated from forest soil.</title>
        <authorList>
            <person name="Wang C."/>
        </authorList>
    </citation>
    <scope>NUCLEOTIDE SEQUENCE [LARGE SCALE GENOMIC DNA]</scope>
    <source>
        <strain evidence="4 5">K23C18032701</strain>
    </source>
</reference>
<name>A0A3E1NFL8_9BACT</name>
<dbReference type="CDD" id="cd04647">
    <property type="entry name" value="LbH_MAT_like"/>
    <property type="match status" value="1"/>
</dbReference>
<evidence type="ECO:0000256" key="2">
    <source>
        <dbReference type="ARBA" id="ARBA00022679"/>
    </source>
</evidence>
<dbReference type="PANTHER" id="PTHR23416:SF23">
    <property type="entry name" value="ACETYLTRANSFERASE C18B11.09C-RELATED"/>
    <property type="match status" value="1"/>
</dbReference>
<dbReference type="InterPro" id="IPR011004">
    <property type="entry name" value="Trimer_LpxA-like_sf"/>
</dbReference>
<dbReference type="InterPro" id="IPR001451">
    <property type="entry name" value="Hexapep"/>
</dbReference>
<accession>A0A3E1NFL8</accession>
<proteinExistence type="inferred from homology"/>
<dbReference type="Gene3D" id="2.160.10.10">
    <property type="entry name" value="Hexapeptide repeat proteins"/>
    <property type="match status" value="1"/>
</dbReference>
<evidence type="ECO:0000313" key="5">
    <source>
        <dbReference type="Proteomes" id="UP000261284"/>
    </source>
</evidence>
<evidence type="ECO:0000313" key="4">
    <source>
        <dbReference type="EMBL" id="RFM26667.1"/>
    </source>
</evidence>
<dbReference type="CDD" id="cd06433">
    <property type="entry name" value="GT_2_WfgS_like"/>
    <property type="match status" value="1"/>
</dbReference>
<dbReference type="InterPro" id="IPR051159">
    <property type="entry name" value="Hexapeptide_acetyltransf"/>
</dbReference>
<keyword evidence="5" id="KW-1185">Reference proteome</keyword>
<dbReference type="Gene3D" id="3.90.550.10">
    <property type="entry name" value="Spore Coat Polysaccharide Biosynthesis Protein SpsA, Chain A"/>
    <property type="match status" value="1"/>
</dbReference>
<dbReference type="PANTHER" id="PTHR23416">
    <property type="entry name" value="SIALIC ACID SYNTHASE-RELATED"/>
    <property type="match status" value="1"/>
</dbReference>
<sequence length="432" mass="49063">MIISEPIISVITIVYNDVKNIKATLDSVLNQTYKNIEYIVIDGGSKDGTADVIKSISNQLGYWVSEPDKGIYDAMNKGIAKATGNWIIFMNCGDTFFSPKTVEHVFGNSSFDERDFIYGSSKYYKANGNIFDKHVPYGMDDIWRGPNFRHGALFAPTAIMQEYAFDVSDKNLKVSADFDFIYKSYKRGHKFVEVKETILLFQEDGVSNNYLKCLNDNLYIIKKYGDATPSKRAYYSKLKFKLYTKNFLKKSFLAKPLHFIIQFIYSYFPNYVLNVVPFYSLRHFYYRRILKIKLGQNSSIHLGVQVFGRQISIGSNTTINRKVHLDGRGKLQIGDNVSISQDCFLITADHDYNTATFSYRSGEIQIQDYAWLGTRVTVLPNVVIGQGAVVCAGAVVTKPVEPYTVVAGVPAREIGKRNPNLTYHPVDFTYCD</sequence>
<dbReference type="InterPro" id="IPR029044">
    <property type="entry name" value="Nucleotide-diphossugar_trans"/>
</dbReference>
<dbReference type="EMBL" id="QTJU01000008">
    <property type="protein sequence ID" value="RFM26667.1"/>
    <property type="molecule type" value="Genomic_DNA"/>
</dbReference>
<dbReference type="AlphaFoldDB" id="A0A3E1NFL8"/>
<gene>
    <name evidence="4" type="ORF">DXN05_19045</name>
</gene>
<dbReference type="GO" id="GO:0008374">
    <property type="term" value="F:O-acyltransferase activity"/>
    <property type="evidence" value="ECO:0007669"/>
    <property type="project" value="TreeGrafter"/>
</dbReference>
<comment type="caution">
    <text evidence="4">The sequence shown here is derived from an EMBL/GenBank/DDBJ whole genome shotgun (WGS) entry which is preliminary data.</text>
</comment>
<dbReference type="OrthoDB" id="9788101at2"/>
<comment type="similarity">
    <text evidence="1">Belongs to the transferase hexapeptide repeat family.</text>
</comment>
<keyword evidence="2 4" id="KW-0808">Transferase</keyword>
<organism evidence="4 5">
    <name type="scientific">Deminuibacter soli</name>
    <dbReference type="NCBI Taxonomy" id="2291815"/>
    <lineage>
        <taxon>Bacteria</taxon>
        <taxon>Pseudomonadati</taxon>
        <taxon>Bacteroidota</taxon>
        <taxon>Chitinophagia</taxon>
        <taxon>Chitinophagales</taxon>
        <taxon>Chitinophagaceae</taxon>
        <taxon>Deminuibacter</taxon>
    </lineage>
</organism>
<feature type="domain" description="Glycosyltransferase 2-like" evidence="3">
    <location>
        <begin position="9"/>
        <end position="141"/>
    </location>
</feature>
<protein>
    <submittedName>
        <fullName evidence="4">Glycosyltransferase</fullName>
    </submittedName>
</protein>
<dbReference type="Proteomes" id="UP000261284">
    <property type="component" value="Unassembled WGS sequence"/>
</dbReference>
<dbReference type="InterPro" id="IPR001173">
    <property type="entry name" value="Glyco_trans_2-like"/>
</dbReference>
<dbReference type="SUPFAM" id="SSF51161">
    <property type="entry name" value="Trimeric LpxA-like enzymes"/>
    <property type="match status" value="1"/>
</dbReference>
<dbReference type="RefSeq" id="WP_116848871.1">
    <property type="nucleotide sequence ID" value="NZ_QTJU01000008.1"/>
</dbReference>
<evidence type="ECO:0000256" key="1">
    <source>
        <dbReference type="ARBA" id="ARBA00007274"/>
    </source>
</evidence>
<dbReference type="SUPFAM" id="SSF53448">
    <property type="entry name" value="Nucleotide-diphospho-sugar transferases"/>
    <property type="match status" value="1"/>
</dbReference>
<dbReference type="Pfam" id="PF00132">
    <property type="entry name" value="Hexapep"/>
    <property type="match status" value="1"/>
</dbReference>
<dbReference type="GO" id="GO:0005829">
    <property type="term" value="C:cytosol"/>
    <property type="evidence" value="ECO:0007669"/>
    <property type="project" value="TreeGrafter"/>
</dbReference>